<proteinExistence type="predicted"/>
<dbReference type="AlphaFoldDB" id="A0AA38SIT1"/>
<feature type="compositionally biased region" description="Polar residues" evidence="5">
    <location>
        <begin position="111"/>
        <end position="121"/>
    </location>
</feature>
<feature type="region of interest" description="Disordered" evidence="5">
    <location>
        <begin position="18"/>
        <end position="125"/>
    </location>
</feature>
<evidence type="ECO:0000256" key="3">
    <source>
        <dbReference type="ARBA" id="ARBA00022833"/>
    </source>
</evidence>
<dbReference type="Proteomes" id="UP001172457">
    <property type="component" value="Chromosome 6"/>
</dbReference>
<organism evidence="7 8">
    <name type="scientific">Centaurea solstitialis</name>
    <name type="common">yellow star-thistle</name>
    <dbReference type="NCBI Taxonomy" id="347529"/>
    <lineage>
        <taxon>Eukaryota</taxon>
        <taxon>Viridiplantae</taxon>
        <taxon>Streptophyta</taxon>
        <taxon>Embryophyta</taxon>
        <taxon>Tracheophyta</taxon>
        <taxon>Spermatophyta</taxon>
        <taxon>Magnoliopsida</taxon>
        <taxon>eudicotyledons</taxon>
        <taxon>Gunneridae</taxon>
        <taxon>Pentapetalae</taxon>
        <taxon>asterids</taxon>
        <taxon>campanulids</taxon>
        <taxon>Asterales</taxon>
        <taxon>Asteraceae</taxon>
        <taxon>Carduoideae</taxon>
        <taxon>Cardueae</taxon>
        <taxon>Centaureinae</taxon>
        <taxon>Centaurea</taxon>
    </lineage>
</organism>
<dbReference type="GO" id="GO:0016567">
    <property type="term" value="P:protein ubiquitination"/>
    <property type="evidence" value="ECO:0007669"/>
    <property type="project" value="TreeGrafter"/>
</dbReference>
<keyword evidence="3" id="KW-0862">Zinc</keyword>
<dbReference type="InterPro" id="IPR001841">
    <property type="entry name" value="Znf_RING"/>
</dbReference>
<evidence type="ECO:0000256" key="2">
    <source>
        <dbReference type="ARBA" id="ARBA00022771"/>
    </source>
</evidence>
<evidence type="ECO:0000256" key="1">
    <source>
        <dbReference type="ARBA" id="ARBA00022723"/>
    </source>
</evidence>
<dbReference type="InterPro" id="IPR013083">
    <property type="entry name" value="Znf_RING/FYVE/PHD"/>
</dbReference>
<reference evidence="7" key="1">
    <citation type="submission" date="2023-03" db="EMBL/GenBank/DDBJ databases">
        <title>Chromosome-scale reference genome and RAD-based genetic map of yellow starthistle (Centaurea solstitialis) reveal putative structural variation and QTLs associated with invader traits.</title>
        <authorList>
            <person name="Reatini B."/>
            <person name="Cang F.A."/>
            <person name="Jiang Q."/>
            <person name="Mckibben M.T.W."/>
            <person name="Barker M.S."/>
            <person name="Rieseberg L.H."/>
            <person name="Dlugosch K.M."/>
        </authorList>
    </citation>
    <scope>NUCLEOTIDE SEQUENCE</scope>
    <source>
        <strain evidence="7">CAN-66</strain>
        <tissue evidence="7">Leaf</tissue>
    </source>
</reference>
<dbReference type="EMBL" id="JARYMX010000006">
    <property type="protein sequence ID" value="KAJ9543525.1"/>
    <property type="molecule type" value="Genomic_DNA"/>
</dbReference>
<name>A0AA38SIT1_9ASTR</name>
<keyword evidence="2 4" id="KW-0863">Zinc-finger</keyword>
<dbReference type="SUPFAM" id="SSF57850">
    <property type="entry name" value="RING/U-box"/>
    <property type="match status" value="1"/>
</dbReference>
<dbReference type="PANTHER" id="PTHR46858">
    <property type="entry name" value="OS05G0521000 PROTEIN"/>
    <property type="match status" value="1"/>
</dbReference>
<dbReference type="GO" id="GO:0008270">
    <property type="term" value="F:zinc ion binding"/>
    <property type="evidence" value="ECO:0007669"/>
    <property type="project" value="UniProtKB-KW"/>
</dbReference>
<dbReference type="Pfam" id="PF13920">
    <property type="entry name" value="zf-C3HC4_3"/>
    <property type="match status" value="1"/>
</dbReference>
<evidence type="ECO:0000256" key="5">
    <source>
        <dbReference type="SAM" id="MobiDB-lite"/>
    </source>
</evidence>
<comment type="caution">
    <text evidence="7">The sequence shown here is derived from an EMBL/GenBank/DDBJ whole genome shotgun (WGS) entry which is preliminary data.</text>
</comment>
<protein>
    <recommendedName>
        <fullName evidence="6">RING-type domain-containing protein</fullName>
    </recommendedName>
</protein>
<sequence>MENKKPFFLTTLFKRNPQTCEFNEPNGWEDTSDDTRFNGWDSSSSSSISGPKTNRRSDEPPENDYNGWGSVLLPRSRPQITTNGWGYENPKDDYNGWGPVSGSGGKGRSSADWTGESNPISQEPEIDMNSLPIAKPTPLEAAESWAPSAPPIPDGGFGENPTTNEGGNHGISCVVCWEGPVEGACVPCGHMGSCMRCLREIESRNGTCPICRSKIDKHHDHKEDTYIYIGHTATMRRIKRISTLAFKQERKKSRSANE</sequence>
<evidence type="ECO:0000313" key="8">
    <source>
        <dbReference type="Proteomes" id="UP001172457"/>
    </source>
</evidence>
<feature type="domain" description="RING-type" evidence="6">
    <location>
        <begin position="173"/>
        <end position="212"/>
    </location>
</feature>
<evidence type="ECO:0000256" key="4">
    <source>
        <dbReference type="PROSITE-ProRule" id="PRU00175"/>
    </source>
</evidence>
<dbReference type="PROSITE" id="PS50089">
    <property type="entry name" value="ZF_RING_2"/>
    <property type="match status" value="1"/>
</dbReference>
<dbReference type="PANTHER" id="PTHR46858:SF7">
    <property type="entry name" value="RING-TYPE DOMAIN-CONTAINING PROTEIN"/>
    <property type="match status" value="1"/>
</dbReference>
<evidence type="ECO:0000259" key="6">
    <source>
        <dbReference type="PROSITE" id="PS50089"/>
    </source>
</evidence>
<accession>A0AA38SIT1</accession>
<dbReference type="Gene3D" id="3.30.40.10">
    <property type="entry name" value="Zinc/RING finger domain, C3HC4 (zinc finger)"/>
    <property type="match status" value="1"/>
</dbReference>
<gene>
    <name evidence="7" type="ORF">OSB04_023232</name>
</gene>
<keyword evidence="1" id="KW-0479">Metal-binding</keyword>
<evidence type="ECO:0000313" key="7">
    <source>
        <dbReference type="EMBL" id="KAJ9543525.1"/>
    </source>
</evidence>
<dbReference type="GO" id="GO:0061630">
    <property type="term" value="F:ubiquitin protein ligase activity"/>
    <property type="evidence" value="ECO:0007669"/>
    <property type="project" value="TreeGrafter"/>
</dbReference>
<keyword evidence="8" id="KW-1185">Reference proteome</keyword>